<sequence>MDNILCDELIQEIFLKLPSSSSISLVSKRWLNLHRSSTTSLSLSLSPLSSIPPSLSSLLSHHPSLSSLSLRLSPPPTTAATATATATTPFTFSSHLLSLVSSCCVNLRALTFHGGGPVSLSSLTSLSKACTFLTSLSVTLPRPVFLKWVLDFPSLKHLSIEFHEVEVEIQHGVLESYDFDDDRELGLGLESVCFVGINGDDYGVGWLWRRCKKLKRLKLQRCQGIGGSYSCFVQCLKGIEEVELRTCRALADGVLFKLAQNCYSLNSLLLYDGGGSREGLLYFFSQCRSNLNKLDLRLPMDLDNDHIQSVAMNFRGIISLRLQSCYLLSGEGLKAIGMVMSNVLEELALINCDVVGRESGLLATLGQHLRNLTKLDLSHNEMLLDKELISMLVSCVHLIDLRLRGCKRLTNVAMVSMLRSCKRLEKVDIMNCFGIGSESIEMFVKKSARLRRIEVEGNKVSDAARMWASNRFIEVIS</sequence>
<name>A0A6A4NCV8_LUPAL</name>
<dbReference type="SMART" id="SM00367">
    <property type="entry name" value="LRR_CC"/>
    <property type="match status" value="4"/>
</dbReference>
<organism evidence="2 3">
    <name type="scientific">Lupinus albus</name>
    <name type="common">White lupine</name>
    <name type="synonym">Lupinus termis</name>
    <dbReference type="NCBI Taxonomy" id="3870"/>
    <lineage>
        <taxon>Eukaryota</taxon>
        <taxon>Viridiplantae</taxon>
        <taxon>Streptophyta</taxon>
        <taxon>Embryophyta</taxon>
        <taxon>Tracheophyta</taxon>
        <taxon>Spermatophyta</taxon>
        <taxon>Magnoliopsida</taxon>
        <taxon>eudicotyledons</taxon>
        <taxon>Gunneridae</taxon>
        <taxon>Pentapetalae</taxon>
        <taxon>rosids</taxon>
        <taxon>fabids</taxon>
        <taxon>Fabales</taxon>
        <taxon>Fabaceae</taxon>
        <taxon>Papilionoideae</taxon>
        <taxon>50 kb inversion clade</taxon>
        <taxon>genistoids sensu lato</taxon>
        <taxon>core genistoids</taxon>
        <taxon>Genisteae</taxon>
        <taxon>Lupinus</taxon>
    </lineage>
</organism>
<dbReference type="SUPFAM" id="SSF52047">
    <property type="entry name" value="RNI-like"/>
    <property type="match status" value="1"/>
</dbReference>
<keyword evidence="3" id="KW-1185">Reference proteome</keyword>
<dbReference type="Pfam" id="PF25372">
    <property type="entry name" value="DUF7885"/>
    <property type="match status" value="1"/>
</dbReference>
<evidence type="ECO:0000313" key="3">
    <source>
        <dbReference type="Proteomes" id="UP000447434"/>
    </source>
</evidence>
<dbReference type="EMBL" id="WOCE01000024">
    <property type="protein sequence ID" value="KAE9586521.1"/>
    <property type="molecule type" value="Genomic_DNA"/>
</dbReference>
<dbReference type="GO" id="GO:0019005">
    <property type="term" value="C:SCF ubiquitin ligase complex"/>
    <property type="evidence" value="ECO:0007669"/>
    <property type="project" value="TreeGrafter"/>
</dbReference>
<dbReference type="PANTHER" id="PTHR13318:SF77">
    <property type="entry name" value="F-BOX DOMAIN-CONTAINING PROTEIN"/>
    <property type="match status" value="1"/>
</dbReference>
<dbReference type="PANTHER" id="PTHR13318">
    <property type="entry name" value="PARTNER OF PAIRED, ISOFORM B-RELATED"/>
    <property type="match status" value="1"/>
</dbReference>
<accession>A0A6A4NCV8</accession>
<feature type="domain" description="F-box/LRR-repeat protein 15-like leucin rich repeat" evidence="1">
    <location>
        <begin position="249"/>
        <end position="450"/>
    </location>
</feature>
<dbReference type="OrthoDB" id="550575at2759"/>
<dbReference type="GO" id="GO:0031146">
    <property type="term" value="P:SCF-dependent proteasomal ubiquitin-dependent protein catabolic process"/>
    <property type="evidence" value="ECO:0007669"/>
    <property type="project" value="TreeGrafter"/>
</dbReference>
<dbReference type="InterPro" id="IPR006553">
    <property type="entry name" value="Leu-rich_rpt_Cys-con_subtyp"/>
</dbReference>
<dbReference type="InterPro" id="IPR057207">
    <property type="entry name" value="FBXL15_LRR"/>
</dbReference>
<dbReference type="InterPro" id="IPR032675">
    <property type="entry name" value="LRR_dom_sf"/>
</dbReference>
<dbReference type="Gene3D" id="3.80.10.10">
    <property type="entry name" value="Ribonuclease Inhibitor"/>
    <property type="match status" value="3"/>
</dbReference>
<gene>
    <name evidence="2" type="ORF">Lalb_Chr24g0402861</name>
</gene>
<proteinExistence type="predicted"/>
<dbReference type="Proteomes" id="UP000447434">
    <property type="component" value="Chromosome 24"/>
</dbReference>
<reference evidence="3" key="1">
    <citation type="journal article" date="2020" name="Nat. Commun.">
        <title>Genome sequence of the cluster root forming white lupin.</title>
        <authorList>
            <person name="Hufnagel B."/>
            <person name="Marques A."/>
            <person name="Soriano A."/>
            <person name="Marques L."/>
            <person name="Divol F."/>
            <person name="Doumas P."/>
            <person name="Sallet E."/>
            <person name="Mancinotti D."/>
            <person name="Carrere S."/>
            <person name="Marande W."/>
            <person name="Arribat S."/>
            <person name="Keller J."/>
            <person name="Huneau C."/>
            <person name="Blein T."/>
            <person name="Aime D."/>
            <person name="Laguerre M."/>
            <person name="Taylor J."/>
            <person name="Schubert V."/>
            <person name="Nelson M."/>
            <person name="Geu-Flores F."/>
            <person name="Crespi M."/>
            <person name="Gallardo-Guerrero K."/>
            <person name="Delaux P.-M."/>
            <person name="Salse J."/>
            <person name="Berges H."/>
            <person name="Guyot R."/>
            <person name="Gouzy J."/>
            <person name="Peret B."/>
        </authorList>
    </citation>
    <scope>NUCLEOTIDE SEQUENCE [LARGE SCALE GENOMIC DNA]</scope>
    <source>
        <strain evidence="3">cv. Amiga</strain>
    </source>
</reference>
<evidence type="ECO:0000259" key="1">
    <source>
        <dbReference type="Pfam" id="PF25372"/>
    </source>
</evidence>
<comment type="caution">
    <text evidence="2">The sequence shown here is derived from an EMBL/GenBank/DDBJ whole genome shotgun (WGS) entry which is preliminary data.</text>
</comment>
<protein>
    <submittedName>
        <fullName evidence="2">Putative leucine-rich repeat domain, L domain-containing protein</fullName>
    </submittedName>
</protein>
<evidence type="ECO:0000313" key="2">
    <source>
        <dbReference type="EMBL" id="KAE9586521.1"/>
    </source>
</evidence>
<dbReference type="AlphaFoldDB" id="A0A6A4NCV8"/>